<organism evidence="6 7">
    <name type="scientific">Crucibulum laeve</name>
    <dbReference type="NCBI Taxonomy" id="68775"/>
    <lineage>
        <taxon>Eukaryota</taxon>
        <taxon>Fungi</taxon>
        <taxon>Dikarya</taxon>
        <taxon>Basidiomycota</taxon>
        <taxon>Agaricomycotina</taxon>
        <taxon>Agaricomycetes</taxon>
        <taxon>Agaricomycetidae</taxon>
        <taxon>Agaricales</taxon>
        <taxon>Agaricineae</taxon>
        <taxon>Nidulariaceae</taxon>
        <taxon>Crucibulum</taxon>
    </lineage>
</organism>
<dbReference type="Pfam" id="PF01753">
    <property type="entry name" value="zf-MYND"/>
    <property type="match status" value="1"/>
</dbReference>
<evidence type="ECO:0000256" key="2">
    <source>
        <dbReference type="ARBA" id="ARBA00022771"/>
    </source>
</evidence>
<accession>A0A5C3MMB1</accession>
<dbReference type="EMBL" id="ML213590">
    <property type="protein sequence ID" value="TFK45098.1"/>
    <property type="molecule type" value="Genomic_DNA"/>
</dbReference>
<keyword evidence="3" id="KW-0862">Zinc</keyword>
<dbReference type="GO" id="GO:0008270">
    <property type="term" value="F:zinc ion binding"/>
    <property type="evidence" value="ECO:0007669"/>
    <property type="project" value="UniProtKB-KW"/>
</dbReference>
<dbReference type="Proteomes" id="UP000308652">
    <property type="component" value="Unassembled WGS sequence"/>
</dbReference>
<evidence type="ECO:0000256" key="3">
    <source>
        <dbReference type="ARBA" id="ARBA00022833"/>
    </source>
</evidence>
<name>A0A5C3MMB1_9AGAR</name>
<reference evidence="6 7" key="1">
    <citation type="journal article" date="2019" name="Nat. Ecol. Evol.">
        <title>Megaphylogeny resolves global patterns of mushroom evolution.</title>
        <authorList>
            <person name="Varga T."/>
            <person name="Krizsan K."/>
            <person name="Foldi C."/>
            <person name="Dima B."/>
            <person name="Sanchez-Garcia M."/>
            <person name="Sanchez-Ramirez S."/>
            <person name="Szollosi G.J."/>
            <person name="Szarkandi J.G."/>
            <person name="Papp V."/>
            <person name="Albert L."/>
            <person name="Andreopoulos W."/>
            <person name="Angelini C."/>
            <person name="Antonin V."/>
            <person name="Barry K.W."/>
            <person name="Bougher N.L."/>
            <person name="Buchanan P."/>
            <person name="Buyck B."/>
            <person name="Bense V."/>
            <person name="Catcheside P."/>
            <person name="Chovatia M."/>
            <person name="Cooper J."/>
            <person name="Damon W."/>
            <person name="Desjardin D."/>
            <person name="Finy P."/>
            <person name="Geml J."/>
            <person name="Haridas S."/>
            <person name="Hughes K."/>
            <person name="Justo A."/>
            <person name="Karasinski D."/>
            <person name="Kautmanova I."/>
            <person name="Kiss B."/>
            <person name="Kocsube S."/>
            <person name="Kotiranta H."/>
            <person name="LaButti K.M."/>
            <person name="Lechner B.E."/>
            <person name="Liimatainen K."/>
            <person name="Lipzen A."/>
            <person name="Lukacs Z."/>
            <person name="Mihaltcheva S."/>
            <person name="Morgado L.N."/>
            <person name="Niskanen T."/>
            <person name="Noordeloos M.E."/>
            <person name="Ohm R.A."/>
            <person name="Ortiz-Santana B."/>
            <person name="Ovrebo C."/>
            <person name="Racz N."/>
            <person name="Riley R."/>
            <person name="Savchenko A."/>
            <person name="Shiryaev A."/>
            <person name="Soop K."/>
            <person name="Spirin V."/>
            <person name="Szebenyi C."/>
            <person name="Tomsovsky M."/>
            <person name="Tulloss R.E."/>
            <person name="Uehling J."/>
            <person name="Grigoriev I.V."/>
            <person name="Vagvolgyi C."/>
            <person name="Papp T."/>
            <person name="Martin F.M."/>
            <person name="Miettinen O."/>
            <person name="Hibbett D.S."/>
            <person name="Nagy L.G."/>
        </authorList>
    </citation>
    <scope>NUCLEOTIDE SEQUENCE [LARGE SCALE GENOMIC DNA]</scope>
    <source>
        <strain evidence="6 7">CBS 166.37</strain>
    </source>
</reference>
<evidence type="ECO:0000313" key="7">
    <source>
        <dbReference type="Proteomes" id="UP000308652"/>
    </source>
</evidence>
<evidence type="ECO:0000313" key="6">
    <source>
        <dbReference type="EMBL" id="TFK45098.1"/>
    </source>
</evidence>
<evidence type="ECO:0000256" key="4">
    <source>
        <dbReference type="PROSITE-ProRule" id="PRU00134"/>
    </source>
</evidence>
<dbReference type="Gene3D" id="6.10.140.2220">
    <property type="match status" value="1"/>
</dbReference>
<dbReference type="AlphaFoldDB" id="A0A5C3MMB1"/>
<dbReference type="OrthoDB" id="432970at2759"/>
<keyword evidence="2 4" id="KW-0863">Zinc-finger</keyword>
<feature type="domain" description="MYND-type" evidence="5">
    <location>
        <begin position="177"/>
        <end position="219"/>
    </location>
</feature>
<proteinExistence type="predicted"/>
<sequence length="224" mass="24859">MGAENAFQLGLLQRQLSDKQFPVHHQTAAKYLPALMEKFRTSSGPLNGPMALINSISYTPYFIRFCRLDASKGLAVIQTKRVAAAIDEILTMTPNDAGSIGQFLATILLLQGTGDVDPKDSKILLPKLKLWQRRFSGRLAEDTAFRVEMLLMSRGKTPEMMLPVLAMLASKLDKCSHPSCDRKERVGGGELMRCAKCKSASYCGSEHQKKHWPQHKALCFAATF</sequence>
<keyword evidence="1" id="KW-0479">Metal-binding</keyword>
<gene>
    <name evidence="6" type="ORF">BDQ12DRAFT_642268</name>
</gene>
<evidence type="ECO:0000256" key="1">
    <source>
        <dbReference type="ARBA" id="ARBA00022723"/>
    </source>
</evidence>
<dbReference type="InterPro" id="IPR002893">
    <property type="entry name" value="Znf_MYND"/>
</dbReference>
<dbReference type="PROSITE" id="PS50865">
    <property type="entry name" value="ZF_MYND_2"/>
    <property type="match status" value="1"/>
</dbReference>
<dbReference type="SUPFAM" id="SSF144232">
    <property type="entry name" value="HIT/MYND zinc finger-like"/>
    <property type="match status" value="1"/>
</dbReference>
<keyword evidence="7" id="KW-1185">Reference proteome</keyword>
<protein>
    <recommendedName>
        <fullName evidence="5">MYND-type domain-containing protein</fullName>
    </recommendedName>
</protein>
<evidence type="ECO:0000259" key="5">
    <source>
        <dbReference type="PROSITE" id="PS50865"/>
    </source>
</evidence>